<name>W9CK13_SCLBF</name>
<keyword evidence="2" id="KW-1185">Reference proteome</keyword>
<dbReference type="HOGENOM" id="CLU_2293318_0_0_1"/>
<dbReference type="Proteomes" id="UP000019487">
    <property type="component" value="Unassembled WGS sequence"/>
</dbReference>
<proteinExistence type="predicted"/>
<dbReference type="STRING" id="1432307.W9CK13"/>
<accession>W9CK13</accession>
<gene>
    <name evidence="1" type="ORF">SBOR_3369</name>
</gene>
<organism evidence="1 2">
    <name type="scientific">Sclerotinia borealis (strain F-4128)</name>
    <dbReference type="NCBI Taxonomy" id="1432307"/>
    <lineage>
        <taxon>Eukaryota</taxon>
        <taxon>Fungi</taxon>
        <taxon>Dikarya</taxon>
        <taxon>Ascomycota</taxon>
        <taxon>Pezizomycotina</taxon>
        <taxon>Leotiomycetes</taxon>
        <taxon>Helotiales</taxon>
        <taxon>Sclerotiniaceae</taxon>
        <taxon>Sclerotinia</taxon>
    </lineage>
</organism>
<evidence type="ECO:0000313" key="1">
    <source>
        <dbReference type="EMBL" id="ESZ96211.1"/>
    </source>
</evidence>
<reference evidence="1 2" key="1">
    <citation type="journal article" date="2014" name="Genome Announc.">
        <title>Draft genome sequence of Sclerotinia borealis, a psychrophilic plant pathogenic fungus.</title>
        <authorList>
            <person name="Mardanov A.V."/>
            <person name="Beletsky A.V."/>
            <person name="Kadnikov V.V."/>
            <person name="Ignatov A.N."/>
            <person name="Ravin N.V."/>
        </authorList>
    </citation>
    <scope>NUCLEOTIDE SEQUENCE [LARGE SCALE GENOMIC DNA]</scope>
    <source>
        <strain evidence="2">F-4157</strain>
    </source>
</reference>
<comment type="caution">
    <text evidence="1">The sequence shown here is derived from an EMBL/GenBank/DDBJ whole genome shotgun (WGS) entry which is preliminary data.</text>
</comment>
<dbReference type="AlphaFoldDB" id="W9CK13"/>
<evidence type="ECO:0000313" key="2">
    <source>
        <dbReference type="Proteomes" id="UP000019487"/>
    </source>
</evidence>
<protein>
    <submittedName>
        <fullName evidence="1">Uncharacterized protein</fullName>
    </submittedName>
</protein>
<dbReference type="OrthoDB" id="1045822at2759"/>
<sequence>MLQQHLLVSKQPAVPASFPVATTTASNTGTMTITPPVMAGAAHGLEGNVCTGCMGSCCCACCELMQTSKELDYILLEKNAGANGYQPQPGMVAGPQAGAYQ</sequence>
<dbReference type="EMBL" id="AYSA01000146">
    <property type="protein sequence ID" value="ESZ96211.1"/>
    <property type="molecule type" value="Genomic_DNA"/>
</dbReference>